<sequence>MWAKIVKKQRPINLQLQTIHFPVTAIASILHRVSGVITFVAVGILLWLLGLSLSSLEGFQYATEIMHSFFIKFIIWGVLTALIYHICGGLRHMLMDFGFIGESLLVGRISAIAAFIITAILSILAGVFVW</sequence>
<dbReference type="NCBIfam" id="NF007021">
    <property type="entry name" value="PRK09487.1"/>
    <property type="match status" value="1"/>
</dbReference>
<evidence type="ECO:0000256" key="4">
    <source>
        <dbReference type="ARBA" id="ARBA00007244"/>
    </source>
</evidence>
<dbReference type="PIRSF" id="PIRSF000178">
    <property type="entry name" value="SDH_cyt_b560"/>
    <property type="match status" value="1"/>
</dbReference>
<keyword evidence="9" id="KW-0816">Tricarboxylic acid cycle</keyword>
<dbReference type="GO" id="GO:0009055">
    <property type="term" value="F:electron transfer activity"/>
    <property type="evidence" value="ECO:0007669"/>
    <property type="project" value="InterPro"/>
</dbReference>
<evidence type="ECO:0000256" key="18">
    <source>
        <dbReference type="PIRSR" id="PIRSR000178-1"/>
    </source>
</evidence>
<keyword evidence="7" id="KW-1003">Cell membrane</keyword>
<dbReference type="RefSeq" id="WP_034249586.1">
    <property type="nucleotide sequence ID" value="NZ_CP038613.1"/>
</dbReference>
<evidence type="ECO:0000256" key="16">
    <source>
        <dbReference type="ARBA" id="ARBA00023136"/>
    </source>
</evidence>
<dbReference type="GO" id="GO:0046872">
    <property type="term" value="F:metal ion binding"/>
    <property type="evidence" value="ECO:0007669"/>
    <property type="project" value="UniProtKB-KW"/>
</dbReference>
<comment type="pathway">
    <text evidence="3">Carbohydrate metabolism; tricarboxylic acid cycle.</text>
</comment>
<evidence type="ECO:0000256" key="17">
    <source>
        <dbReference type="ARBA" id="ARBA00025912"/>
    </source>
</evidence>
<dbReference type="AlphaFoldDB" id="A0A4P7KVM9"/>
<evidence type="ECO:0000256" key="9">
    <source>
        <dbReference type="ARBA" id="ARBA00022532"/>
    </source>
</evidence>
<keyword evidence="11 19" id="KW-0812">Transmembrane</keyword>
<dbReference type="PROSITE" id="PS01001">
    <property type="entry name" value="SDH_CYT_2"/>
    <property type="match status" value="1"/>
</dbReference>
<dbReference type="FunFam" id="1.20.1300.10:FF:000005">
    <property type="entry name" value="Succinate dehydrogenase cytochrome b556 subunit"/>
    <property type="match status" value="1"/>
</dbReference>
<keyword evidence="15 18" id="KW-0408">Iron</keyword>
<dbReference type="GO" id="GO:0006099">
    <property type="term" value="P:tricarboxylic acid cycle"/>
    <property type="evidence" value="ECO:0007669"/>
    <property type="project" value="UniProtKB-KW"/>
</dbReference>
<dbReference type="GO" id="GO:0005886">
    <property type="term" value="C:plasma membrane"/>
    <property type="evidence" value="ECO:0007669"/>
    <property type="project" value="UniProtKB-SubCell"/>
</dbReference>
<proteinExistence type="inferred from homology"/>
<evidence type="ECO:0000313" key="20">
    <source>
        <dbReference type="EMBL" id="QBY42660.1"/>
    </source>
</evidence>
<keyword evidence="10 18" id="KW-0349">Heme</keyword>
<protein>
    <recommendedName>
        <fullName evidence="5">Succinate dehydrogenase cytochrome b556 subunit</fullName>
    </recommendedName>
</protein>
<dbReference type="NCBIfam" id="TIGR02970">
    <property type="entry name" value="succ_dehyd_cytB"/>
    <property type="match status" value="1"/>
</dbReference>
<organism evidence="20 21">
    <name type="scientific">Arsenophonus nasoniae</name>
    <name type="common">son-killer infecting Nasonia vitripennis</name>
    <dbReference type="NCBI Taxonomy" id="638"/>
    <lineage>
        <taxon>Bacteria</taxon>
        <taxon>Pseudomonadati</taxon>
        <taxon>Pseudomonadota</taxon>
        <taxon>Gammaproteobacteria</taxon>
        <taxon>Enterobacterales</taxon>
        <taxon>Morganellaceae</taxon>
        <taxon>Arsenophonus</taxon>
    </lineage>
</organism>
<evidence type="ECO:0000256" key="2">
    <source>
        <dbReference type="ARBA" id="ARBA00004429"/>
    </source>
</evidence>
<evidence type="ECO:0000256" key="8">
    <source>
        <dbReference type="ARBA" id="ARBA00022519"/>
    </source>
</evidence>
<dbReference type="InterPro" id="IPR014314">
    <property type="entry name" value="Succ_DH_cytb556"/>
</dbReference>
<dbReference type="InterPro" id="IPR000701">
    <property type="entry name" value="SuccDH_FuR_B_TM-su"/>
</dbReference>
<evidence type="ECO:0000256" key="13">
    <source>
        <dbReference type="ARBA" id="ARBA00022982"/>
    </source>
</evidence>
<keyword evidence="8" id="KW-0997">Cell inner membrane</keyword>
<comment type="function">
    <text evidence="1">Membrane-anchoring subunit of succinate dehydrogenase (SDH).</text>
</comment>
<dbReference type="EMBL" id="CP038613">
    <property type="protein sequence ID" value="QBY42660.1"/>
    <property type="molecule type" value="Genomic_DNA"/>
</dbReference>
<evidence type="ECO:0000256" key="7">
    <source>
        <dbReference type="ARBA" id="ARBA00022475"/>
    </source>
</evidence>
<comment type="subunit">
    <text evidence="17">Part of an enzyme complex containing four subunits: a flavoprotein, an iron-sulfur protein, plus two membrane-anchoring proteins, SdhC and SdhD. The complex can form homotrimers.</text>
</comment>
<evidence type="ECO:0000256" key="5">
    <source>
        <dbReference type="ARBA" id="ARBA00020076"/>
    </source>
</evidence>
<evidence type="ECO:0000256" key="11">
    <source>
        <dbReference type="ARBA" id="ARBA00022692"/>
    </source>
</evidence>
<comment type="similarity">
    <text evidence="4">Belongs to the cytochrome b560 family.</text>
</comment>
<evidence type="ECO:0000256" key="10">
    <source>
        <dbReference type="ARBA" id="ARBA00022617"/>
    </source>
</evidence>
<reference evidence="20 21" key="1">
    <citation type="submission" date="2019-03" db="EMBL/GenBank/DDBJ databases">
        <title>Long-read sequencing reveals hyperdense prophage content in a complex bacterial symbiont genome.</title>
        <authorList>
            <person name="Frost C.L."/>
            <person name="Siozios S."/>
            <person name="Nadal-Jimenez P."/>
            <person name="Brockhurst M.A."/>
            <person name="King K.C."/>
            <person name="Darby A.C."/>
            <person name="Hurst G.D.D."/>
        </authorList>
    </citation>
    <scope>NUCLEOTIDE SEQUENCE [LARGE SCALE GENOMIC DNA]</scope>
    <source>
        <strain evidence="20 21">FIN</strain>
    </source>
</reference>
<feature type="transmembrane region" description="Helical" evidence="19">
    <location>
        <begin position="109"/>
        <end position="129"/>
    </location>
</feature>
<dbReference type="SUPFAM" id="SSF81343">
    <property type="entry name" value="Fumarate reductase respiratory complex transmembrane subunits"/>
    <property type="match status" value="1"/>
</dbReference>
<dbReference type="PANTHER" id="PTHR10978:SF5">
    <property type="entry name" value="SUCCINATE DEHYDROGENASE CYTOCHROME B560 SUBUNIT, MITOCHONDRIAL"/>
    <property type="match status" value="1"/>
</dbReference>
<comment type="cofactor">
    <cofactor evidence="18">
        <name>heme</name>
        <dbReference type="ChEBI" id="CHEBI:30413"/>
    </cofactor>
    <text evidence="18">The heme is bound between the two transmembrane subunits.</text>
</comment>
<feature type="transmembrane region" description="Helical" evidence="19">
    <location>
        <begin position="21"/>
        <end position="49"/>
    </location>
</feature>
<dbReference type="Proteomes" id="UP000295134">
    <property type="component" value="Chromosome"/>
</dbReference>
<feature type="transmembrane region" description="Helical" evidence="19">
    <location>
        <begin position="69"/>
        <end position="88"/>
    </location>
</feature>
<keyword evidence="13" id="KW-0249">Electron transport</keyword>
<dbReference type="KEGG" id="ans:ArsFIN_12180"/>
<dbReference type="Pfam" id="PF01127">
    <property type="entry name" value="Sdh_cyt"/>
    <property type="match status" value="1"/>
</dbReference>
<evidence type="ECO:0000256" key="15">
    <source>
        <dbReference type="ARBA" id="ARBA00023004"/>
    </source>
</evidence>
<evidence type="ECO:0000256" key="6">
    <source>
        <dbReference type="ARBA" id="ARBA00022448"/>
    </source>
</evidence>
<feature type="binding site" description="axial binding residue" evidence="18">
    <location>
        <position position="85"/>
    </location>
    <ligand>
        <name>heme</name>
        <dbReference type="ChEBI" id="CHEBI:30413"/>
        <note>ligand shared with second transmembrane subunit</note>
    </ligand>
    <ligandPart>
        <name>Fe</name>
        <dbReference type="ChEBI" id="CHEBI:18248"/>
    </ligandPart>
</feature>
<accession>A0A4P7KVM9</accession>
<evidence type="ECO:0000256" key="12">
    <source>
        <dbReference type="ARBA" id="ARBA00022723"/>
    </source>
</evidence>
<evidence type="ECO:0000256" key="19">
    <source>
        <dbReference type="SAM" id="Phobius"/>
    </source>
</evidence>
<dbReference type="InterPro" id="IPR034804">
    <property type="entry name" value="SQR/QFR_C/D"/>
</dbReference>
<dbReference type="InterPro" id="IPR018495">
    <property type="entry name" value="Succ_DH_cyt_bsu_CS"/>
</dbReference>
<name>A0A4P7KVM9_9GAMM</name>
<dbReference type="PROSITE" id="PS01000">
    <property type="entry name" value="SDH_CYT_1"/>
    <property type="match status" value="1"/>
</dbReference>
<dbReference type="PANTHER" id="PTHR10978">
    <property type="entry name" value="SUCCINATE DEHYDROGENASE CYTOCHROME B560 SUBUNIT"/>
    <property type="match status" value="1"/>
</dbReference>
<keyword evidence="16 19" id="KW-0472">Membrane</keyword>
<dbReference type="CDD" id="cd03499">
    <property type="entry name" value="SQR_TypeC_SdhC"/>
    <property type="match status" value="1"/>
</dbReference>
<evidence type="ECO:0000256" key="14">
    <source>
        <dbReference type="ARBA" id="ARBA00022989"/>
    </source>
</evidence>
<evidence type="ECO:0000256" key="3">
    <source>
        <dbReference type="ARBA" id="ARBA00005163"/>
    </source>
</evidence>
<evidence type="ECO:0000313" key="21">
    <source>
        <dbReference type="Proteomes" id="UP000295134"/>
    </source>
</evidence>
<comment type="subcellular location">
    <subcellularLocation>
        <location evidence="2">Cell inner membrane</location>
        <topology evidence="2">Multi-pass membrane protein</topology>
    </subcellularLocation>
</comment>
<gene>
    <name evidence="20" type="primary">sdhC</name>
    <name evidence="20" type="ORF">ArsFIN_12180</name>
</gene>
<keyword evidence="14 19" id="KW-1133">Transmembrane helix</keyword>
<keyword evidence="6" id="KW-0813">Transport</keyword>
<dbReference type="GeneID" id="96876420"/>
<keyword evidence="12 18" id="KW-0479">Metal-binding</keyword>
<dbReference type="Gene3D" id="1.20.1300.10">
    <property type="entry name" value="Fumarate reductase/succinate dehydrogenase, transmembrane subunit"/>
    <property type="match status" value="1"/>
</dbReference>
<evidence type="ECO:0000256" key="1">
    <source>
        <dbReference type="ARBA" id="ARBA00004050"/>
    </source>
</evidence>